<dbReference type="PANTHER" id="PTHR43861">
    <property type="entry name" value="TRANS-ACONITATE 2-METHYLTRANSFERASE-RELATED"/>
    <property type="match status" value="1"/>
</dbReference>
<dbReference type="Gene3D" id="3.40.50.150">
    <property type="entry name" value="Vaccinia Virus protein VP39"/>
    <property type="match status" value="1"/>
</dbReference>
<evidence type="ECO:0000313" key="3">
    <source>
        <dbReference type="EMBL" id="KKM92016.1"/>
    </source>
</evidence>
<dbReference type="Pfam" id="PF13847">
    <property type="entry name" value="Methyltransf_31"/>
    <property type="match status" value="1"/>
</dbReference>
<sequence length="339" mass="39611">MKKICQVCKVEIPEDYQNLLCDSCYKKQEAENAQRKADEEADRAKLALDPKEPIKATPEGKQSDKKLSGITTKDVFQAVEDDFNKVRILPKNGITDPNYKENPEMEDKPQWEANIVQFAKSNILLWKPTRWMYEYVRESMLVKIQEHPQYPKFIWKPKVVDVGCGMGVGSNVLSQEADFVWGIDKNEASVSFAKQAFSRVKNGIYYSSQVTYDHMDILKDTREFLKFDVVVAIEIIEHIYDYKLFLETLIKKFDKRKEGYEATEYFISTPNRNNRNILKDHPQNKYHCREWTSSEYLAILKEYFKEVELFNSKGIPIPKDEYETTTHTPLLAKCSLPKL</sequence>
<dbReference type="InterPro" id="IPR029063">
    <property type="entry name" value="SAM-dependent_MTases_sf"/>
</dbReference>
<organism evidence="3">
    <name type="scientific">marine sediment metagenome</name>
    <dbReference type="NCBI Taxonomy" id="412755"/>
    <lineage>
        <taxon>unclassified sequences</taxon>
        <taxon>metagenomes</taxon>
        <taxon>ecological metagenomes</taxon>
    </lineage>
</organism>
<feature type="region of interest" description="Disordered" evidence="1">
    <location>
        <begin position="31"/>
        <end position="67"/>
    </location>
</feature>
<protein>
    <recommendedName>
        <fullName evidence="2">Methyltransferase domain-containing protein</fullName>
    </recommendedName>
</protein>
<evidence type="ECO:0000259" key="2">
    <source>
        <dbReference type="Pfam" id="PF13847"/>
    </source>
</evidence>
<feature type="compositionally biased region" description="Basic and acidic residues" evidence="1">
    <location>
        <begin position="31"/>
        <end position="54"/>
    </location>
</feature>
<name>A0A0F9LY09_9ZZZZ</name>
<dbReference type="EMBL" id="LAZR01006452">
    <property type="protein sequence ID" value="KKM92016.1"/>
    <property type="molecule type" value="Genomic_DNA"/>
</dbReference>
<accession>A0A0F9LY09</accession>
<dbReference type="PANTHER" id="PTHR43861:SF6">
    <property type="entry name" value="METHYLTRANSFERASE TYPE 11"/>
    <property type="match status" value="1"/>
</dbReference>
<dbReference type="AlphaFoldDB" id="A0A0F9LY09"/>
<dbReference type="InterPro" id="IPR025714">
    <property type="entry name" value="Methyltranfer_dom"/>
</dbReference>
<feature type="domain" description="Methyltransferase" evidence="2">
    <location>
        <begin position="158"/>
        <end position="256"/>
    </location>
</feature>
<dbReference type="CDD" id="cd02440">
    <property type="entry name" value="AdoMet_MTases"/>
    <property type="match status" value="1"/>
</dbReference>
<comment type="caution">
    <text evidence="3">The sequence shown here is derived from an EMBL/GenBank/DDBJ whole genome shotgun (WGS) entry which is preliminary data.</text>
</comment>
<evidence type="ECO:0000256" key="1">
    <source>
        <dbReference type="SAM" id="MobiDB-lite"/>
    </source>
</evidence>
<dbReference type="SUPFAM" id="SSF53335">
    <property type="entry name" value="S-adenosyl-L-methionine-dependent methyltransferases"/>
    <property type="match status" value="1"/>
</dbReference>
<proteinExistence type="predicted"/>
<gene>
    <name evidence="3" type="ORF">LCGC14_1222630</name>
</gene>
<reference evidence="3" key="1">
    <citation type="journal article" date="2015" name="Nature">
        <title>Complex archaea that bridge the gap between prokaryotes and eukaryotes.</title>
        <authorList>
            <person name="Spang A."/>
            <person name="Saw J.H."/>
            <person name="Jorgensen S.L."/>
            <person name="Zaremba-Niedzwiedzka K."/>
            <person name="Martijn J."/>
            <person name="Lind A.E."/>
            <person name="van Eijk R."/>
            <person name="Schleper C."/>
            <person name="Guy L."/>
            <person name="Ettema T.J."/>
        </authorList>
    </citation>
    <scope>NUCLEOTIDE SEQUENCE</scope>
</reference>